<evidence type="ECO:0000313" key="2">
    <source>
        <dbReference type="EMBL" id="PIP60542.1"/>
    </source>
</evidence>
<dbReference type="InterPro" id="IPR020004">
    <property type="entry name" value="UDP-GlcNAc_Epase"/>
</dbReference>
<dbReference type="PANTHER" id="PTHR43174:SF3">
    <property type="entry name" value="UDP-N-ACETYLGLUCOSAMINE 2-EPIMERASE"/>
    <property type="match status" value="1"/>
</dbReference>
<comment type="caution">
    <text evidence="2">The sequence shown here is derived from an EMBL/GenBank/DDBJ whole genome shotgun (WGS) entry which is preliminary data.</text>
</comment>
<dbReference type="AlphaFoldDB" id="A0A2H0BS92"/>
<reference evidence="2 3" key="1">
    <citation type="submission" date="2017-09" db="EMBL/GenBank/DDBJ databases">
        <title>Depth-based differentiation of microbial function through sediment-hosted aquifers and enrichment of novel symbionts in the deep terrestrial subsurface.</title>
        <authorList>
            <person name="Probst A.J."/>
            <person name="Ladd B."/>
            <person name="Jarett J.K."/>
            <person name="Geller-Mcgrath D.E."/>
            <person name="Sieber C.M."/>
            <person name="Emerson J.B."/>
            <person name="Anantharaman K."/>
            <person name="Thomas B.C."/>
            <person name="Malmstrom R."/>
            <person name="Stieglmeier M."/>
            <person name="Klingl A."/>
            <person name="Woyke T."/>
            <person name="Ryan C.M."/>
            <person name="Banfield J.F."/>
        </authorList>
    </citation>
    <scope>NUCLEOTIDE SEQUENCE [LARGE SCALE GENOMIC DNA]</scope>
    <source>
        <strain evidence="2">CG22_combo_CG10-13_8_21_14_all_47_17</strain>
    </source>
</reference>
<organism evidence="2 3">
    <name type="scientific">Candidatus Uhrbacteria bacterium CG22_combo_CG10-13_8_21_14_all_47_17</name>
    <dbReference type="NCBI Taxonomy" id="1975041"/>
    <lineage>
        <taxon>Bacteria</taxon>
        <taxon>Candidatus Uhriibacteriota</taxon>
    </lineage>
</organism>
<dbReference type="EMBL" id="PCSZ01000053">
    <property type="protein sequence ID" value="PIP60542.1"/>
    <property type="molecule type" value="Genomic_DNA"/>
</dbReference>
<dbReference type="GO" id="GO:0004553">
    <property type="term" value="F:hydrolase activity, hydrolyzing O-glycosyl compounds"/>
    <property type="evidence" value="ECO:0007669"/>
    <property type="project" value="InterPro"/>
</dbReference>
<dbReference type="SUPFAM" id="SSF53756">
    <property type="entry name" value="UDP-Glycosyltransferase/glycogen phosphorylase"/>
    <property type="match status" value="1"/>
</dbReference>
<dbReference type="InterPro" id="IPR029767">
    <property type="entry name" value="WecB-like"/>
</dbReference>
<dbReference type="Pfam" id="PF02350">
    <property type="entry name" value="Epimerase_2"/>
    <property type="match status" value="1"/>
</dbReference>
<gene>
    <name evidence="2" type="primary">neuC</name>
    <name evidence="2" type="ORF">COX00_02700</name>
</gene>
<evidence type="ECO:0000313" key="3">
    <source>
        <dbReference type="Proteomes" id="UP000231581"/>
    </source>
</evidence>
<dbReference type="Proteomes" id="UP000231581">
    <property type="component" value="Unassembled WGS sequence"/>
</dbReference>
<dbReference type="InterPro" id="IPR003331">
    <property type="entry name" value="UDP_GlcNAc_Epimerase_2_dom"/>
</dbReference>
<name>A0A2H0BS92_9BACT</name>
<feature type="domain" description="UDP-N-acetylglucosamine 2-epimerase" evidence="1">
    <location>
        <begin position="27"/>
        <end position="376"/>
    </location>
</feature>
<accession>A0A2H0BS92</accession>
<protein>
    <submittedName>
        <fullName evidence="2">UDP-N-acetylglucosamine 2-epimerase (Hydrolyzing)</fullName>
    </submittedName>
</protein>
<sequence length="389" mass="42719">MNTPSKRKICVVIINRANYARIKTALREIKNHPLLELQIVAGSALLIERHGKAVDIIRRDGFPIDAEVHMSVEGETPLTMAKSVGLGIIELTSAFDILRPDIVLTIADRFETMATAIAASYMNIPVAHTQGGEVTGSIDESVRHAVTKLAHIHFPATQLSAERIIKMGEHPNTVVMTGCPAIDIVAETDTTFTKEEMDLIDYVGVGAPIDVTKPYLLMSQHPVTTEYQSGYDQIMETIEAAHATGIQMIALWPNIDAGSDTISKGMRVFREHHPDAKIRFIKNFNPELYVKVLANAVCAVGNSSSFIREGSFLGTPAVLVGSRQHGREHGKNVYYDVAHDRAIIESMIREQVAHGRYESDPIFGDGKAGERISATLASIQVEVQKRLAY</sequence>
<dbReference type="PANTHER" id="PTHR43174">
    <property type="entry name" value="UDP-N-ACETYLGLUCOSAMINE 2-EPIMERASE"/>
    <property type="match status" value="1"/>
</dbReference>
<dbReference type="NCBIfam" id="TIGR03568">
    <property type="entry name" value="NeuC_NnaA"/>
    <property type="match status" value="1"/>
</dbReference>
<evidence type="ECO:0000259" key="1">
    <source>
        <dbReference type="Pfam" id="PF02350"/>
    </source>
</evidence>
<dbReference type="GO" id="GO:0006047">
    <property type="term" value="P:UDP-N-acetylglucosamine metabolic process"/>
    <property type="evidence" value="ECO:0007669"/>
    <property type="project" value="InterPro"/>
</dbReference>
<proteinExistence type="predicted"/>
<dbReference type="Gene3D" id="3.40.50.2000">
    <property type="entry name" value="Glycogen Phosphorylase B"/>
    <property type="match status" value="2"/>
</dbReference>